<accession>A0ABT9ZVW7</accession>
<dbReference type="RefSeq" id="WP_307326307.1">
    <property type="nucleotide sequence ID" value="NZ_JAUSUG010000010.1"/>
</dbReference>
<evidence type="ECO:0000256" key="1">
    <source>
        <dbReference type="SAM" id="Phobius"/>
    </source>
</evidence>
<name>A0ABT9ZVW7_9BACI</name>
<feature type="transmembrane region" description="Helical" evidence="1">
    <location>
        <begin position="66"/>
        <end position="88"/>
    </location>
</feature>
<evidence type="ECO:0008006" key="4">
    <source>
        <dbReference type="Google" id="ProtNLM"/>
    </source>
</evidence>
<keyword evidence="3" id="KW-1185">Reference proteome</keyword>
<dbReference type="Pfam" id="PF07098">
    <property type="entry name" value="DUF1360"/>
    <property type="match status" value="1"/>
</dbReference>
<dbReference type="Proteomes" id="UP001230005">
    <property type="component" value="Unassembled WGS sequence"/>
</dbReference>
<dbReference type="InterPro" id="IPR010773">
    <property type="entry name" value="Mycophage_PG1_Gp7"/>
</dbReference>
<feature type="transmembrane region" description="Helical" evidence="1">
    <location>
        <begin position="6"/>
        <end position="24"/>
    </location>
</feature>
<organism evidence="2 3">
    <name type="scientific">Evansella vedderi</name>
    <dbReference type="NCBI Taxonomy" id="38282"/>
    <lineage>
        <taxon>Bacteria</taxon>
        <taxon>Bacillati</taxon>
        <taxon>Bacillota</taxon>
        <taxon>Bacilli</taxon>
        <taxon>Bacillales</taxon>
        <taxon>Bacillaceae</taxon>
        <taxon>Evansella</taxon>
    </lineage>
</organism>
<evidence type="ECO:0000313" key="3">
    <source>
        <dbReference type="Proteomes" id="UP001230005"/>
    </source>
</evidence>
<dbReference type="EMBL" id="JAUSUG010000010">
    <property type="protein sequence ID" value="MDQ0255378.1"/>
    <property type="molecule type" value="Genomic_DNA"/>
</dbReference>
<reference evidence="2 3" key="1">
    <citation type="submission" date="2023-07" db="EMBL/GenBank/DDBJ databases">
        <title>Genomic Encyclopedia of Type Strains, Phase IV (KMG-IV): sequencing the most valuable type-strain genomes for metagenomic binning, comparative biology and taxonomic classification.</title>
        <authorList>
            <person name="Goeker M."/>
        </authorList>
    </citation>
    <scope>NUCLEOTIDE SEQUENCE [LARGE SCALE GENOMIC DNA]</scope>
    <source>
        <strain evidence="2 3">DSM 9768</strain>
    </source>
</reference>
<proteinExistence type="predicted"/>
<keyword evidence="1" id="KW-1133">Transmembrane helix</keyword>
<keyword evidence="1" id="KW-0812">Transmembrane</keyword>
<feature type="transmembrane region" description="Helical" evidence="1">
    <location>
        <begin position="94"/>
        <end position="116"/>
    </location>
</feature>
<comment type="caution">
    <text evidence="2">The sequence shown here is derived from an EMBL/GenBank/DDBJ whole genome shotgun (WGS) entry which is preliminary data.</text>
</comment>
<protein>
    <recommendedName>
        <fullName evidence="4">Sporulation protein</fullName>
    </recommendedName>
</protein>
<evidence type="ECO:0000313" key="2">
    <source>
        <dbReference type="EMBL" id="MDQ0255378.1"/>
    </source>
</evidence>
<sequence length="117" mass="13420">MPIETFHFVLFALAVFRLTHLLIYDTITESIREKFIHYENEKASDGTVETVLVIADKGWRKWIGELLTCHWCLGIWSSAFLLIGYLSFPFTFSIIIFILAAAGVAAILESFVIRYLD</sequence>
<keyword evidence="1" id="KW-0472">Membrane</keyword>
<gene>
    <name evidence="2" type="ORF">J2S74_002760</name>
</gene>